<organism evidence="1 2">
    <name type="scientific">Chryseomicrobium palamuruense</name>
    <dbReference type="NCBI Taxonomy" id="682973"/>
    <lineage>
        <taxon>Bacteria</taxon>
        <taxon>Bacillati</taxon>
        <taxon>Bacillota</taxon>
        <taxon>Bacilli</taxon>
        <taxon>Bacillales</taxon>
        <taxon>Caryophanaceae</taxon>
        <taxon>Chryseomicrobium</taxon>
    </lineage>
</organism>
<keyword evidence="2" id="KW-1185">Reference proteome</keyword>
<dbReference type="Proteomes" id="UP001595733">
    <property type="component" value="Unassembled WGS sequence"/>
</dbReference>
<protein>
    <submittedName>
        <fullName evidence="1">Uncharacterized protein</fullName>
    </submittedName>
</protein>
<reference evidence="2" key="1">
    <citation type="journal article" date="2019" name="Int. J. Syst. Evol. Microbiol.">
        <title>The Global Catalogue of Microorganisms (GCM) 10K type strain sequencing project: providing services to taxonomists for standard genome sequencing and annotation.</title>
        <authorList>
            <consortium name="The Broad Institute Genomics Platform"/>
            <consortium name="The Broad Institute Genome Sequencing Center for Infectious Disease"/>
            <person name="Wu L."/>
            <person name="Ma J."/>
        </authorList>
    </citation>
    <scope>NUCLEOTIDE SEQUENCE [LARGE SCALE GENOMIC DNA]</scope>
    <source>
        <strain evidence="2">CCUG 50353</strain>
    </source>
</reference>
<sequence length="54" mass="6151">MQTTSVVTVFALVEVEFAPVDRVRTSGRVFRTSGREIRTSQIIFRTSDHKPLID</sequence>
<comment type="caution">
    <text evidence="1">The sequence shown here is derived from an EMBL/GenBank/DDBJ whole genome shotgun (WGS) entry which is preliminary data.</text>
</comment>
<proteinExistence type="predicted"/>
<dbReference type="RefSeq" id="WP_378140729.1">
    <property type="nucleotide sequence ID" value="NZ_JBHSEF010000011.1"/>
</dbReference>
<name>A0ABV8UU51_9BACL</name>
<gene>
    <name evidence="1" type="ORF">ACFO0S_05080</name>
</gene>
<evidence type="ECO:0000313" key="1">
    <source>
        <dbReference type="EMBL" id="MFC4354450.1"/>
    </source>
</evidence>
<evidence type="ECO:0000313" key="2">
    <source>
        <dbReference type="Proteomes" id="UP001595733"/>
    </source>
</evidence>
<dbReference type="EMBL" id="JBHSEF010000011">
    <property type="protein sequence ID" value="MFC4354450.1"/>
    <property type="molecule type" value="Genomic_DNA"/>
</dbReference>
<accession>A0ABV8UU51</accession>